<sequence length="75" mass="8199">MILTVLSHVRTNNFSDPQLLDKLSQAWQSASRLLDGSNTVRSGVYHQYESNYKGNYTLSIAVEAASLAADAGSHE</sequence>
<comment type="caution">
    <text evidence="1">The sequence shown here is derived from an EMBL/GenBank/DDBJ whole genome shotgun (WGS) entry which is preliminary data.</text>
</comment>
<dbReference type="RefSeq" id="WP_246563256.1">
    <property type="nucleotide sequence ID" value="NZ_BOSE01000002.1"/>
</dbReference>
<reference evidence="1" key="1">
    <citation type="submission" date="2021-03" db="EMBL/GenBank/DDBJ databases">
        <title>Antimicrobial resistance genes in bacteria isolated from Japanese honey, and their potential for conferring macrolide and lincosamide resistance in the American foulbrood pathogen Paenibacillus larvae.</title>
        <authorList>
            <person name="Okamoto M."/>
            <person name="Kumagai M."/>
            <person name="Kanamori H."/>
            <person name="Takamatsu D."/>
        </authorList>
    </citation>
    <scope>NUCLEOTIDE SEQUENCE</scope>
    <source>
        <strain evidence="1">J40TS1</strain>
    </source>
</reference>
<keyword evidence="2" id="KW-1185">Reference proteome</keyword>
<protein>
    <submittedName>
        <fullName evidence="1">Uncharacterized protein</fullName>
    </submittedName>
</protein>
<evidence type="ECO:0000313" key="1">
    <source>
        <dbReference type="EMBL" id="GIP15687.1"/>
    </source>
</evidence>
<dbReference type="EMBL" id="BOSE01000002">
    <property type="protein sequence ID" value="GIP15687.1"/>
    <property type="molecule type" value="Genomic_DNA"/>
</dbReference>
<proteinExistence type="predicted"/>
<name>A0A919YM11_9BACL</name>
<gene>
    <name evidence="1" type="ORF">J40TS1_13290</name>
</gene>
<accession>A0A919YM11</accession>
<dbReference type="AlphaFoldDB" id="A0A919YM11"/>
<dbReference type="Proteomes" id="UP000683139">
    <property type="component" value="Unassembled WGS sequence"/>
</dbReference>
<evidence type="ECO:0000313" key="2">
    <source>
        <dbReference type="Proteomes" id="UP000683139"/>
    </source>
</evidence>
<organism evidence="1 2">
    <name type="scientific">Paenibacillus montaniterrae</name>
    <dbReference type="NCBI Taxonomy" id="429341"/>
    <lineage>
        <taxon>Bacteria</taxon>
        <taxon>Bacillati</taxon>
        <taxon>Bacillota</taxon>
        <taxon>Bacilli</taxon>
        <taxon>Bacillales</taxon>
        <taxon>Paenibacillaceae</taxon>
        <taxon>Paenibacillus</taxon>
    </lineage>
</organism>